<dbReference type="GO" id="GO:0046872">
    <property type="term" value="F:metal ion binding"/>
    <property type="evidence" value="ECO:0007669"/>
    <property type="project" value="UniProtKB-KW"/>
</dbReference>
<dbReference type="GO" id="GO:0140663">
    <property type="term" value="F:ATP-dependent FeS chaperone activity"/>
    <property type="evidence" value="ECO:0007669"/>
    <property type="project" value="InterPro"/>
</dbReference>
<dbReference type="HAMAP" id="MF_02040">
    <property type="entry name" value="Mrp_NBP35"/>
    <property type="match status" value="1"/>
</dbReference>
<dbReference type="PANTHER" id="PTHR42961">
    <property type="entry name" value="IRON-SULFUR PROTEIN NUBPL"/>
    <property type="match status" value="1"/>
</dbReference>
<evidence type="ECO:0000256" key="1">
    <source>
        <dbReference type="ARBA" id="ARBA00022723"/>
    </source>
</evidence>
<gene>
    <name evidence="7" type="ORF">DXC81_01995</name>
</gene>
<dbReference type="PROSITE" id="PS01215">
    <property type="entry name" value="MRP"/>
    <property type="match status" value="1"/>
</dbReference>
<dbReference type="GO" id="GO:0016226">
    <property type="term" value="P:iron-sulfur cluster assembly"/>
    <property type="evidence" value="ECO:0007669"/>
    <property type="project" value="InterPro"/>
</dbReference>
<organism evidence="7 8">
    <name type="scientific">Collinsella tanakaei</name>
    <dbReference type="NCBI Taxonomy" id="626935"/>
    <lineage>
        <taxon>Bacteria</taxon>
        <taxon>Bacillati</taxon>
        <taxon>Actinomycetota</taxon>
        <taxon>Coriobacteriia</taxon>
        <taxon>Coriobacteriales</taxon>
        <taxon>Coriobacteriaceae</taxon>
        <taxon>Collinsella</taxon>
    </lineage>
</organism>
<accession>A0A3E4QWV5</accession>
<evidence type="ECO:0000256" key="6">
    <source>
        <dbReference type="HAMAP-Rule" id="MF_02040"/>
    </source>
</evidence>
<dbReference type="GO" id="GO:0016887">
    <property type="term" value="F:ATP hydrolysis activity"/>
    <property type="evidence" value="ECO:0007669"/>
    <property type="project" value="UniProtKB-UniRule"/>
</dbReference>
<dbReference type="Proteomes" id="UP000260943">
    <property type="component" value="Unassembled WGS sequence"/>
</dbReference>
<evidence type="ECO:0000256" key="3">
    <source>
        <dbReference type="ARBA" id="ARBA00022840"/>
    </source>
</evidence>
<dbReference type="AlphaFoldDB" id="A0A3E4QWV5"/>
<protein>
    <recommendedName>
        <fullName evidence="6">Iron-sulfur cluster carrier protein</fullName>
    </recommendedName>
</protein>
<dbReference type="InterPro" id="IPR027417">
    <property type="entry name" value="P-loop_NTPase"/>
</dbReference>
<proteinExistence type="inferred from homology"/>
<dbReference type="CDD" id="cd02037">
    <property type="entry name" value="Mrp_NBP35"/>
    <property type="match status" value="1"/>
</dbReference>
<sequence length="300" mass="31181">MGCEHAQAAGGQTAPQQFDENNLSEVKHVIAVLSGKGGVGKSLVTGSLAIELARAGHKVGILDADITGPSIPKMFGMSGRRAMGLGNLLLPEISTHGIKVMSSNLLLANETDPVLWRGPVIAGAIRQFWSETSWGPLDYLLVDMPPGTGDVALTVFQSLPVDGIVVVTSPQDLVSMIVAKAVNMAEKMDVPVLGVVENLSYVECPDCGKKIEVFGHSRLDEVAAAYNLDILGRLPINPAFAASCDAGTLEDDLPAGMLPEAVAAIQATAEFLDAKAALEQEDVAADADAAAPAEDATDAE</sequence>
<evidence type="ECO:0000256" key="5">
    <source>
        <dbReference type="ARBA" id="ARBA00023014"/>
    </source>
</evidence>
<comment type="function">
    <text evidence="6">Binds and transfers iron-sulfur (Fe-S) clusters to target apoproteins. Can hydrolyze ATP.</text>
</comment>
<feature type="binding site" evidence="6">
    <location>
        <begin position="35"/>
        <end position="42"/>
    </location>
    <ligand>
        <name>ATP</name>
        <dbReference type="ChEBI" id="CHEBI:30616"/>
    </ligand>
</feature>
<dbReference type="Pfam" id="PF10609">
    <property type="entry name" value="ParA"/>
    <property type="match status" value="1"/>
</dbReference>
<keyword evidence="2 6" id="KW-0547">Nucleotide-binding</keyword>
<dbReference type="InterPro" id="IPR033756">
    <property type="entry name" value="YlxH/NBP35"/>
</dbReference>
<dbReference type="InterPro" id="IPR019591">
    <property type="entry name" value="Mrp/NBP35_ATP-bd"/>
</dbReference>
<dbReference type="EMBL" id="QSRJ01000002">
    <property type="protein sequence ID" value="RGL11587.1"/>
    <property type="molecule type" value="Genomic_DNA"/>
</dbReference>
<comment type="caution">
    <text evidence="7">The sequence shown here is derived from an EMBL/GenBank/DDBJ whole genome shotgun (WGS) entry which is preliminary data.</text>
</comment>
<keyword evidence="5 6" id="KW-0411">Iron-sulfur</keyword>
<dbReference type="SUPFAM" id="SSF52540">
    <property type="entry name" value="P-loop containing nucleoside triphosphate hydrolases"/>
    <property type="match status" value="1"/>
</dbReference>
<evidence type="ECO:0000256" key="4">
    <source>
        <dbReference type="ARBA" id="ARBA00023004"/>
    </source>
</evidence>
<dbReference type="InterPro" id="IPR044304">
    <property type="entry name" value="NUBPL-like"/>
</dbReference>
<dbReference type="PANTHER" id="PTHR42961:SF2">
    <property type="entry name" value="IRON-SULFUR PROTEIN NUBPL"/>
    <property type="match status" value="1"/>
</dbReference>
<comment type="similarity">
    <text evidence="6">Belongs to the Mrp/NBP35 ATP-binding proteins family.</text>
</comment>
<dbReference type="RefSeq" id="WP_117678946.1">
    <property type="nucleotide sequence ID" value="NZ_QSRJ01000002.1"/>
</dbReference>
<dbReference type="InterPro" id="IPR000808">
    <property type="entry name" value="Mrp-like_CS"/>
</dbReference>
<reference evidence="7 8" key="1">
    <citation type="submission" date="2018-08" db="EMBL/GenBank/DDBJ databases">
        <title>A genome reference for cultivated species of the human gut microbiota.</title>
        <authorList>
            <person name="Zou Y."/>
            <person name="Xue W."/>
            <person name="Luo G."/>
        </authorList>
    </citation>
    <scope>NUCLEOTIDE SEQUENCE [LARGE SCALE GENOMIC DNA]</scope>
    <source>
        <strain evidence="7 8">TF08-14</strain>
    </source>
</reference>
<dbReference type="GO" id="GO:0051539">
    <property type="term" value="F:4 iron, 4 sulfur cluster binding"/>
    <property type="evidence" value="ECO:0007669"/>
    <property type="project" value="TreeGrafter"/>
</dbReference>
<keyword evidence="6" id="KW-0378">Hydrolase</keyword>
<comment type="subunit">
    <text evidence="6">Homodimer.</text>
</comment>
<dbReference type="FunFam" id="3.40.50.300:FF:001119">
    <property type="entry name" value="Iron-sulfur cluster carrier protein"/>
    <property type="match status" value="1"/>
</dbReference>
<dbReference type="GO" id="GO:0005524">
    <property type="term" value="F:ATP binding"/>
    <property type="evidence" value="ECO:0007669"/>
    <property type="project" value="UniProtKB-UniRule"/>
</dbReference>
<name>A0A3E4QWV5_9ACTN</name>
<evidence type="ECO:0000256" key="2">
    <source>
        <dbReference type="ARBA" id="ARBA00022741"/>
    </source>
</evidence>
<keyword evidence="3 6" id="KW-0067">ATP-binding</keyword>
<evidence type="ECO:0000313" key="7">
    <source>
        <dbReference type="EMBL" id="RGL11587.1"/>
    </source>
</evidence>
<keyword evidence="4 6" id="KW-0408">Iron</keyword>
<keyword evidence="1 6" id="KW-0479">Metal-binding</keyword>
<dbReference type="Gene3D" id="3.40.50.300">
    <property type="entry name" value="P-loop containing nucleotide triphosphate hydrolases"/>
    <property type="match status" value="1"/>
</dbReference>
<evidence type="ECO:0000313" key="8">
    <source>
        <dbReference type="Proteomes" id="UP000260943"/>
    </source>
</evidence>